<comment type="caution">
    <text evidence="4">The sequence shown here is derived from an EMBL/GenBank/DDBJ whole genome shotgun (WGS) entry which is preliminary data.</text>
</comment>
<dbReference type="PANTHER" id="PTHR43205">
    <property type="entry name" value="PROSTAGLANDIN REDUCTASE"/>
    <property type="match status" value="1"/>
</dbReference>
<dbReference type="SMART" id="SM00829">
    <property type="entry name" value="PKS_ER"/>
    <property type="match status" value="1"/>
</dbReference>
<dbReference type="CDD" id="cd05288">
    <property type="entry name" value="PGDH"/>
    <property type="match status" value="1"/>
</dbReference>
<dbReference type="Pfam" id="PF00107">
    <property type="entry name" value="ADH_zinc_N"/>
    <property type="match status" value="1"/>
</dbReference>
<dbReference type="SUPFAM" id="SSF51735">
    <property type="entry name" value="NAD(P)-binding Rossmann-fold domains"/>
    <property type="match status" value="1"/>
</dbReference>
<reference evidence="4" key="1">
    <citation type="submission" date="2022-04" db="EMBL/GenBank/DDBJ databases">
        <title>Roseomonas acroporae sp. nov., isolated from coral Acropora digitifera.</title>
        <authorList>
            <person name="Sun H."/>
        </authorList>
    </citation>
    <scope>NUCLEOTIDE SEQUENCE</scope>
    <source>
        <strain evidence="4">NAR14</strain>
    </source>
</reference>
<dbReference type="Gene3D" id="3.40.50.720">
    <property type="entry name" value="NAD(P)-binding Rossmann-like Domain"/>
    <property type="match status" value="1"/>
</dbReference>
<keyword evidence="1" id="KW-0560">Oxidoreductase</keyword>
<dbReference type="InterPro" id="IPR045010">
    <property type="entry name" value="MDR_fam"/>
</dbReference>
<dbReference type="InterPro" id="IPR041694">
    <property type="entry name" value="ADH_N_2"/>
</dbReference>
<gene>
    <name evidence="4" type="ORF">M0638_10025</name>
</gene>
<dbReference type="GO" id="GO:0016628">
    <property type="term" value="F:oxidoreductase activity, acting on the CH-CH group of donors, NAD or NADP as acceptor"/>
    <property type="evidence" value="ECO:0007669"/>
    <property type="project" value="InterPro"/>
</dbReference>
<dbReference type="AlphaFoldDB" id="A0A9X1Y7R3"/>
<accession>A0A9X1Y7R3</accession>
<sequence>MSGTTTSDDRTTRRIVLAARPQGKPKASDFRLETAPLPPPGPGQVVLRALYLSLDPYMRGRMDDRKSYAPPVPLDGVMEGECVAEVVESNDPSRPVGTIVLARMGWQTHAVMDGKGLRRIDPAEAPVSTALGVLGMPGFTAYSGMRVIGQPKPGETVVVAAASGPVGSLVGQLARLAGARAVGIAGGPEKCAHVRGELGFDAAIDHRAADFPAQLAAACPKGIDVYFENVAGPVLEAVIPLLNRYARIPVCGLIAQYSGGGTPPAGPDRLPGLMRDVLTKSLTIRGFINYDFFGIPGIQEDFRREVGGGVRSGAIRYREDIVDGLENAPAAFMGMLEGRNFGKMLVRIGT</sequence>
<feature type="region of interest" description="Disordered" evidence="2">
    <location>
        <begin position="1"/>
        <end position="39"/>
    </location>
</feature>
<dbReference type="InterPro" id="IPR011032">
    <property type="entry name" value="GroES-like_sf"/>
</dbReference>
<dbReference type="Gene3D" id="3.90.180.10">
    <property type="entry name" value="Medium-chain alcohol dehydrogenases, catalytic domain"/>
    <property type="match status" value="1"/>
</dbReference>
<evidence type="ECO:0000313" key="5">
    <source>
        <dbReference type="Proteomes" id="UP001139516"/>
    </source>
</evidence>
<dbReference type="RefSeq" id="WP_248666842.1">
    <property type="nucleotide sequence ID" value="NZ_JALPRX010000038.1"/>
</dbReference>
<dbReference type="InterPro" id="IPR013149">
    <property type="entry name" value="ADH-like_C"/>
</dbReference>
<proteinExistence type="predicted"/>
<dbReference type="Proteomes" id="UP001139516">
    <property type="component" value="Unassembled WGS sequence"/>
</dbReference>
<dbReference type="InterPro" id="IPR036291">
    <property type="entry name" value="NAD(P)-bd_dom_sf"/>
</dbReference>
<dbReference type="Pfam" id="PF16884">
    <property type="entry name" value="ADH_N_2"/>
    <property type="match status" value="1"/>
</dbReference>
<dbReference type="EMBL" id="JALPRX010000038">
    <property type="protein sequence ID" value="MCK8784718.1"/>
    <property type="molecule type" value="Genomic_DNA"/>
</dbReference>
<dbReference type="InterPro" id="IPR020843">
    <property type="entry name" value="ER"/>
</dbReference>
<organism evidence="4 5">
    <name type="scientific">Roseomonas acroporae</name>
    <dbReference type="NCBI Taxonomy" id="2937791"/>
    <lineage>
        <taxon>Bacteria</taxon>
        <taxon>Pseudomonadati</taxon>
        <taxon>Pseudomonadota</taxon>
        <taxon>Alphaproteobacteria</taxon>
        <taxon>Acetobacterales</taxon>
        <taxon>Roseomonadaceae</taxon>
        <taxon>Roseomonas</taxon>
    </lineage>
</organism>
<dbReference type="PANTHER" id="PTHR43205:SF7">
    <property type="entry name" value="PROSTAGLANDIN REDUCTASE 1"/>
    <property type="match status" value="1"/>
</dbReference>
<feature type="domain" description="Enoyl reductase (ER)" evidence="3">
    <location>
        <begin position="26"/>
        <end position="346"/>
    </location>
</feature>
<dbReference type="FunFam" id="3.40.50.720:FF:000121">
    <property type="entry name" value="Prostaglandin reductase 2"/>
    <property type="match status" value="1"/>
</dbReference>
<evidence type="ECO:0000259" key="3">
    <source>
        <dbReference type="SMART" id="SM00829"/>
    </source>
</evidence>
<evidence type="ECO:0000256" key="2">
    <source>
        <dbReference type="SAM" id="MobiDB-lite"/>
    </source>
</evidence>
<protein>
    <submittedName>
        <fullName evidence="4">NADP-dependent oxidoreductase</fullName>
    </submittedName>
</protein>
<keyword evidence="5" id="KW-1185">Reference proteome</keyword>
<name>A0A9X1Y7R3_9PROT</name>
<dbReference type="SUPFAM" id="SSF50129">
    <property type="entry name" value="GroES-like"/>
    <property type="match status" value="2"/>
</dbReference>
<evidence type="ECO:0000313" key="4">
    <source>
        <dbReference type="EMBL" id="MCK8784718.1"/>
    </source>
</evidence>
<evidence type="ECO:0000256" key="1">
    <source>
        <dbReference type="ARBA" id="ARBA00023002"/>
    </source>
</evidence>